<accession>A0A1F5KAW3</accession>
<evidence type="ECO:0008006" key="3">
    <source>
        <dbReference type="Google" id="ProtNLM"/>
    </source>
</evidence>
<protein>
    <recommendedName>
        <fullName evidence="3">NAD(P)-binding domain-containing protein</fullName>
    </recommendedName>
</protein>
<sequence>MIVGNGDIASVLKDKKELLFFASGVSKSRERRQSEYQREIDLLFKQDKSKHLVYFSSLCIFYSKSRYTRHKIQMEELVKKNFNHYTIIRMGNITWGKNPNTLINYLRRMTKEGKQIKIKDTFRYLVDKEEFLHWINMIPNWNCEMNITGQRLKVAAIFKQYVETRKGRNS</sequence>
<dbReference type="Gene3D" id="3.40.50.720">
    <property type="entry name" value="NAD(P)-binding Rossmann-like Domain"/>
    <property type="match status" value="1"/>
</dbReference>
<organism evidence="1 2">
    <name type="scientific">Candidatus Daviesbacteria bacterium RIFCSPHIGHO2_12_FULL_37_11</name>
    <dbReference type="NCBI Taxonomy" id="1797777"/>
    <lineage>
        <taxon>Bacteria</taxon>
        <taxon>Candidatus Daviesiibacteriota</taxon>
    </lineage>
</organism>
<dbReference type="InterPro" id="IPR036291">
    <property type="entry name" value="NAD(P)-bd_dom_sf"/>
</dbReference>
<gene>
    <name evidence="1" type="ORF">A3F00_02095</name>
</gene>
<proteinExistence type="predicted"/>
<name>A0A1F5KAW3_9BACT</name>
<comment type="caution">
    <text evidence="1">The sequence shown here is derived from an EMBL/GenBank/DDBJ whole genome shotgun (WGS) entry which is preliminary data.</text>
</comment>
<dbReference type="Proteomes" id="UP000176527">
    <property type="component" value="Unassembled WGS sequence"/>
</dbReference>
<evidence type="ECO:0000313" key="1">
    <source>
        <dbReference type="EMBL" id="OGE37970.1"/>
    </source>
</evidence>
<dbReference type="SUPFAM" id="SSF51735">
    <property type="entry name" value="NAD(P)-binding Rossmann-fold domains"/>
    <property type="match status" value="1"/>
</dbReference>
<dbReference type="AlphaFoldDB" id="A0A1F5KAW3"/>
<dbReference type="EMBL" id="MFDE01000032">
    <property type="protein sequence ID" value="OGE37970.1"/>
    <property type="molecule type" value="Genomic_DNA"/>
</dbReference>
<evidence type="ECO:0000313" key="2">
    <source>
        <dbReference type="Proteomes" id="UP000176527"/>
    </source>
</evidence>
<reference evidence="1 2" key="1">
    <citation type="journal article" date="2016" name="Nat. Commun.">
        <title>Thousands of microbial genomes shed light on interconnected biogeochemical processes in an aquifer system.</title>
        <authorList>
            <person name="Anantharaman K."/>
            <person name="Brown C.T."/>
            <person name="Hug L.A."/>
            <person name="Sharon I."/>
            <person name="Castelle C.J."/>
            <person name="Probst A.J."/>
            <person name="Thomas B.C."/>
            <person name="Singh A."/>
            <person name="Wilkins M.J."/>
            <person name="Karaoz U."/>
            <person name="Brodie E.L."/>
            <person name="Williams K.H."/>
            <person name="Hubbard S.S."/>
            <person name="Banfield J.F."/>
        </authorList>
    </citation>
    <scope>NUCLEOTIDE SEQUENCE [LARGE SCALE GENOMIC DNA]</scope>
</reference>